<reference evidence="2 4" key="1">
    <citation type="submission" date="2023-10" db="EMBL/GenBank/DDBJ databases">
        <title>Draft Genome Sequence of Bacillus thuringiensis serovar. toumanoffi 4059: Identification of a Novel Cry Protein Candidate.</title>
        <authorList>
            <person name="Murdoch R.W."/>
            <person name="Gemler B."/>
            <person name="Heater B.S."/>
        </authorList>
    </citation>
    <scope>NUCLEOTIDE SEQUENCE [LARGE SCALE GENOMIC DNA]</scope>
    <source>
        <strain evidence="2 4">4059</strain>
    </source>
</reference>
<dbReference type="EMBL" id="JAWQCK010000004">
    <property type="protein sequence ID" value="MDW9207739.1"/>
    <property type="molecule type" value="Genomic_DNA"/>
</dbReference>
<evidence type="ECO:0000313" key="3">
    <source>
        <dbReference type="EMBL" id="MDW9207774.1"/>
    </source>
</evidence>
<name>A0ABD5HS14_BACTU</name>
<keyword evidence="1" id="KW-0812">Transmembrane</keyword>
<evidence type="ECO:0000313" key="4">
    <source>
        <dbReference type="Proteomes" id="UP001272716"/>
    </source>
</evidence>
<dbReference type="RefSeq" id="WP_023901896.1">
    <property type="nucleotide sequence ID" value="NZ_JAWQCK010000004.1"/>
</dbReference>
<organism evidence="2 4">
    <name type="scientific">Bacillus thuringiensis serovar toumanoffi</name>
    <dbReference type="NCBI Taxonomy" id="180862"/>
    <lineage>
        <taxon>Bacteria</taxon>
        <taxon>Bacillati</taxon>
        <taxon>Bacillota</taxon>
        <taxon>Bacilli</taxon>
        <taxon>Bacillales</taxon>
        <taxon>Bacillaceae</taxon>
        <taxon>Bacillus</taxon>
        <taxon>Bacillus cereus group</taxon>
    </lineage>
</organism>
<feature type="transmembrane region" description="Helical" evidence="1">
    <location>
        <begin position="20"/>
        <end position="41"/>
    </location>
</feature>
<dbReference type="EMBL" id="JAWQCK010000004">
    <property type="protein sequence ID" value="MDW9207774.1"/>
    <property type="molecule type" value="Genomic_DNA"/>
</dbReference>
<protein>
    <recommendedName>
        <fullName evidence="5">ABC transporter permease</fullName>
    </recommendedName>
</protein>
<dbReference type="Proteomes" id="UP001272716">
    <property type="component" value="Unassembled WGS sequence"/>
</dbReference>
<evidence type="ECO:0000313" key="2">
    <source>
        <dbReference type="EMBL" id="MDW9207739.1"/>
    </source>
</evidence>
<comment type="caution">
    <text evidence="2">The sequence shown here is derived from an EMBL/GenBank/DDBJ whole genome shotgun (WGS) entry which is preliminary data.</text>
</comment>
<keyword evidence="1" id="KW-0472">Membrane</keyword>
<keyword evidence="1" id="KW-1133">Transmembrane helix</keyword>
<dbReference type="AlphaFoldDB" id="A0ABD5HS14"/>
<evidence type="ECO:0000256" key="1">
    <source>
        <dbReference type="SAM" id="Phobius"/>
    </source>
</evidence>
<gene>
    <name evidence="2" type="ORF">BTTOUR_02765</name>
    <name evidence="3" type="ORF">BTTOUR_02940</name>
</gene>
<accession>A0ABD5HS14</accession>
<sequence>MNLGGLVFHAFKSVFGNIEVMVIILSFAIVYSLAFTCLGIYQRSKE</sequence>
<proteinExistence type="predicted"/>
<evidence type="ECO:0008006" key="5">
    <source>
        <dbReference type="Google" id="ProtNLM"/>
    </source>
</evidence>